<dbReference type="PANTHER" id="PTHR48106:SF13">
    <property type="entry name" value="QUINONE OXIDOREDUCTASE-RELATED"/>
    <property type="match status" value="1"/>
</dbReference>
<dbReference type="Gene3D" id="3.40.50.720">
    <property type="entry name" value="NAD(P)-binding Rossmann-like Domain"/>
    <property type="match status" value="1"/>
</dbReference>
<comment type="caution">
    <text evidence="4">The sequence shown here is derived from an EMBL/GenBank/DDBJ whole genome shotgun (WGS) entry which is preliminary data.</text>
</comment>
<organism evidence="4 5">
    <name type="scientific">Microbaculum marinum</name>
    <dbReference type="NCBI Taxonomy" id="1764581"/>
    <lineage>
        <taxon>Bacteria</taxon>
        <taxon>Pseudomonadati</taxon>
        <taxon>Pseudomonadota</taxon>
        <taxon>Alphaproteobacteria</taxon>
        <taxon>Hyphomicrobiales</taxon>
        <taxon>Tepidamorphaceae</taxon>
        <taxon>Microbaculum</taxon>
    </lineage>
</organism>
<keyword evidence="2" id="KW-0560">Oxidoreductase</keyword>
<dbReference type="PANTHER" id="PTHR48106">
    <property type="entry name" value="QUINONE OXIDOREDUCTASE PIG3-RELATED"/>
    <property type="match status" value="1"/>
</dbReference>
<dbReference type="InterPro" id="IPR047618">
    <property type="entry name" value="QOR-like"/>
</dbReference>
<feature type="domain" description="Enoyl reductase (ER)" evidence="3">
    <location>
        <begin position="13"/>
        <end position="325"/>
    </location>
</feature>
<dbReference type="InterPro" id="IPR011032">
    <property type="entry name" value="GroES-like_sf"/>
</dbReference>
<evidence type="ECO:0000313" key="5">
    <source>
        <dbReference type="Proteomes" id="UP001378188"/>
    </source>
</evidence>
<dbReference type="GO" id="GO:0005829">
    <property type="term" value="C:cytosol"/>
    <property type="evidence" value="ECO:0007669"/>
    <property type="project" value="TreeGrafter"/>
</dbReference>
<dbReference type="InterPro" id="IPR020843">
    <property type="entry name" value="ER"/>
</dbReference>
<keyword evidence="5" id="KW-1185">Reference proteome</keyword>
<reference evidence="4 5" key="1">
    <citation type="submission" date="2024-02" db="EMBL/GenBank/DDBJ databases">
        <title>Genome analysis and characterization of Microbaculum marinisediminis sp. nov., isolated from marine sediment.</title>
        <authorList>
            <person name="Du Z.-J."/>
            <person name="Ye Y.-Q."/>
            <person name="Zhang Z.-R."/>
            <person name="Yuan S.-M."/>
            <person name="Zhang X.-Y."/>
        </authorList>
    </citation>
    <scope>NUCLEOTIDE SEQUENCE [LARGE SCALE GENOMIC DNA]</scope>
    <source>
        <strain evidence="4 5">SDUM1044001</strain>
    </source>
</reference>
<sequence>MTRVHAVRVHETGGPEVLRDEEIDLGEPGAGEALVRHTVIGLNYTDVHFRTGRYPLREFPHVIGMEAAGVVEAVGDGVTTVAPGDRVAYASETPRAYSEATVMPVTRLVKVPEAIDDETAAAVILKGLTAQYLIRSAYEIEAGETILVQAAAGGVGQIMCQWAHHLGVTVIGTVSSDEKAEIARQNGCDHPIVYTREDVPARVLELTGGAKLPVVYDGVGGDTFEDSLKCVRRRGMLVSYGTAGGKIPPLDLFRLNLMGSLYVTSAGLADYIHDRTELEQRAAEVFGMVSKGIVRVHVNQRYKLSDVATAHRDLEARRTSGSSIILP</sequence>
<dbReference type="GO" id="GO:0003960">
    <property type="term" value="F:quinone reductase (NADPH) activity"/>
    <property type="evidence" value="ECO:0007669"/>
    <property type="project" value="InterPro"/>
</dbReference>
<dbReference type="Pfam" id="PF00107">
    <property type="entry name" value="ADH_zinc_N"/>
    <property type="match status" value="1"/>
</dbReference>
<name>A0AAW9RQ47_9HYPH</name>
<dbReference type="Pfam" id="PF08240">
    <property type="entry name" value="ADH_N"/>
    <property type="match status" value="1"/>
</dbReference>
<dbReference type="InterPro" id="IPR013154">
    <property type="entry name" value="ADH-like_N"/>
</dbReference>
<protein>
    <submittedName>
        <fullName evidence="4">Quinone oxidoreductase</fullName>
    </submittedName>
</protein>
<dbReference type="Proteomes" id="UP001378188">
    <property type="component" value="Unassembled WGS sequence"/>
</dbReference>
<dbReference type="SUPFAM" id="SSF51735">
    <property type="entry name" value="NAD(P)-binding Rossmann-fold domains"/>
    <property type="match status" value="1"/>
</dbReference>
<accession>A0AAW9RQ47</accession>
<dbReference type="GO" id="GO:0070402">
    <property type="term" value="F:NADPH binding"/>
    <property type="evidence" value="ECO:0007669"/>
    <property type="project" value="TreeGrafter"/>
</dbReference>
<evidence type="ECO:0000313" key="4">
    <source>
        <dbReference type="EMBL" id="MEJ8572377.1"/>
    </source>
</evidence>
<proteinExistence type="predicted"/>
<dbReference type="RefSeq" id="WP_340330080.1">
    <property type="nucleotide sequence ID" value="NZ_JAZHOF010000005.1"/>
</dbReference>
<evidence type="ECO:0000256" key="1">
    <source>
        <dbReference type="ARBA" id="ARBA00022857"/>
    </source>
</evidence>
<evidence type="ECO:0000259" key="3">
    <source>
        <dbReference type="SMART" id="SM00829"/>
    </source>
</evidence>
<gene>
    <name evidence="4" type="ORF">V3328_12880</name>
</gene>
<keyword evidence="1" id="KW-0521">NADP</keyword>
<dbReference type="EMBL" id="JAZHOF010000005">
    <property type="protein sequence ID" value="MEJ8572377.1"/>
    <property type="molecule type" value="Genomic_DNA"/>
</dbReference>
<dbReference type="Gene3D" id="3.90.180.10">
    <property type="entry name" value="Medium-chain alcohol dehydrogenases, catalytic domain"/>
    <property type="match status" value="1"/>
</dbReference>
<dbReference type="InterPro" id="IPR013149">
    <property type="entry name" value="ADH-like_C"/>
</dbReference>
<dbReference type="InterPro" id="IPR036291">
    <property type="entry name" value="NAD(P)-bd_dom_sf"/>
</dbReference>
<dbReference type="SMART" id="SM00829">
    <property type="entry name" value="PKS_ER"/>
    <property type="match status" value="1"/>
</dbReference>
<dbReference type="GO" id="GO:0035925">
    <property type="term" value="F:mRNA 3'-UTR AU-rich region binding"/>
    <property type="evidence" value="ECO:0007669"/>
    <property type="project" value="TreeGrafter"/>
</dbReference>
<dbReference type="FunFam" id="3.40.50.720:FF:000053">
    <property type="entry name" value="Quinone oxidoreductase 1"/>
    <property type="match status" value="1"/>
</dbReference>
<dbReference type="CDD" id="cd05286">
    <property type="entry name" value="QOR2"/>
    <property type="match status" value="1"/>
</dbReference>
<dbReference type="SUPFAM" id="SSF50129">
    <property type="entry name" value="GroES-like"/>
    <property type="match status" value="1"/>
</dbReference>
<evidence type="ECO:0000256" key="2">
    <source>
        <dbReference type="ARBA" id="ARBA00023002"/>
    </source>
</evidence>
<dbReference type="AlphaFoldDB" id="A0AAW9RQ47"/>